<feature type="domain" description="HTH lysR-type" evidence="5">
    <location>
        <begin position="1"/>
        <end position="58"/>
    </location>
</feature>
<accession>A0A1Q9JKQ6</accession>
<gene>
    <name evidence="6" type="ORF">BHK98_12435</name>
</gene>
<dbReference type="InterPro" id="IPR036388">
    <property type="entry name" value="WH-like_DNA-bd_sf"/>
</dbReference>
<dbReference type="Gene3D" id="1.10.10.10">
    <property type="entry name" value="Winged helix-like DNA-binding domain superfamily/Winged helix DNA-binding domain"/>
    <property type="match status" value="1"/>
</dbReference>
<keyword evidence="3" id="KW-0238">DNA-binding</keyword>
<name>A0A1Q9JKQ6_9FIRM</name>
<comment type="caution">
    <text evidence="6">The sequence shown here is derived from an EMBL/GenBank/DDBJ whole genome shotgun (WGS) entry which is preliminary data.</text>
</comment>
<keyword evidence="4" id="KW-0804">Transcription</keyword>
<evidence type="ECO:0000256" key="1">
    <source>
        <dbReference type="ARBA" id="ARBA00009437"/>
    </source>
</evidence>
<dbReference type="GO" id="GO:0003677">
    <property type="term" value="F:DNA binding"/>
    <property type="evidence" value="ECO:0007669"/>
    <property type="project" value="UniProtKB-KW"/>
</dbReference>
<dbReference type="SUPFAM" id="SSF53850">
    <property type="entry name" value="Periplasmic binding protein-like II"/>
    <property type="match status" value="1"/>
</dbReference>
<evidence type="ECO:0000313" key="6">
    <source>
        <dbReference type="EMBL" id="OLR56800.1"/>
    </source>
</evidence>
<comment type="similarity">
    <text evidence="1">Belongs to the LysR transcriptional regulatory family.</text>
</comment>
<sequence length="283" mass="32185">MEYNRIRYFIAVAKYQNMTRAAEELHVAEPAISQAVKRLSNELGIRLFERKGRNIVLTADGKRLYEKAAPLIRALDDMSESIAREKNTEHSVIHLNLQSVPQLFLDVINDFRTSHTQAMFRLSDAGENDMSWDIRITSASEKLRYVKSVPLLSEPVMIAVSKSHPLAHQDSVSLNELKGMDFIFPEENGQFSAFLNGYCQMVSFRPHIIYSSGSVEALEGMIASGLGIGFWPVRSWSQKSDQVHLLSIDGPQCERTIYLENNEAVADKPLKDEFFEYASHYFM</sequence>
<dbReference type="FunFam" id="1.10.10.10:FF:000001">
    <property type="entry name" value="LysR family transcriptional regulator"/>
    <property type="match status" value="1"/>
</dbReference>
<dbReference type="STRING" id="1261640.BHK98_12435"/>
<dbReference type="EMBL" id="MJIE01000001">
    <property type="protein sequence ID" value="OLR56800.1"/>
    <property type="molecule type" value="Genomic_DNA"/>
</dbReference>
<keyword evidence="7" id="KW-1185">Reference proteome</keyword>
<evidence type="ECO:0000256" key="4">
    <source>
        <dbReference type="ARBA" id="ARBA00023163"/>
    </source>
</evidence>
<protein>
    <recommendedName>
        <fullName evidence="5">HTH lysR-type domain-containing protein</fullName>
    </recommendedName>
</protein>
<dbReference type="Pfam" id="PF03466">
    <property type="entry name" value="LysR_substrate"/>
    <property type="match status" value="1"/>
</dbReference>
<dbReference type="InterPro" id="IPR005119">
    <property type="entry name" value="LysR_subst-bd"/>
</dbReference>
<evidence type="ECO:0000313" key="7">
    <source>
        <dbReference type="Proteomes" id="UP000187404"/>
    </source>
</evidence>
<dbReference type="OrthoDB" id="1652954at2"/>
<dbReference type="PROSITE" id="PS50931">
    <property type="entry name" value="HTH_LYSR"/>
    <property type="match status" value="1"/>
</dbReference>
<dbReference type="Gene3D" id="3.40.190.290">
    <property type="match status" value="1"/>
</dbReference>
<dbReference type="InterPro" id="IPR000847">
    <property type="entry name" value="LysR_HTH_N"/>
</dbReference>
<organism evidence="6 7">
    <name type="scientific">Hornefia porci</name>
    <dbReference type="NCBI Taxonomy" id="2652292"/>
    <lineage>
        <taxon>Bacteria</taxon>
        <taxon>Bacillati</taxon>
        <taxon>Bacillota</taxon>
        <taxon>Clostridia</taxon>
        <taxon>Peptostreptococcales</taxon>
        <taxon>Anaerovoracaceae</taxon>
        <taxon>Hornefia</taxon>
    </lineage>
</organism>
<dbReference type="Pfam" id="PF00126">
    <property type="entry name" value="HTH_1"/>
    <property type="match status" value="1"/>
</dbReference>
<dbReference type="AlphaFoldDB" id="A0A1Q9JKQ6"/>
<reference evidence="6 7" key="1">
    <citation type="journal article" date="2016" name="Appl. Environ. Microbiol.">
        <title>Function and Phylogeny of Bacterial Butyryl Coenzyme A:Acetate Transferases and Their Diversity in the Proximal Colon of Swine.</title>
        <authorList>
            <person name="Trachsel J."/>
            <person name="Bayles D.O."/>
            <person name="Looft T."/>
            <person name="Levine U.Y."/>
            <person name="Allen H.K."/>
        </authorList>
    </citation>
    <scope>NUCLEOTIDE SEQUENCE [LARGE SCALE GENOMIC DNA]</scope>
    <source>
        <strain evidence="6 7">68-3-10</strain>
    </source>
</reference>
<dbReference type="SUPFAM" id="SSF46785">
    <property type="entry name" value="Winged helix' DNA-binding domain"/>
    <property type="match status" value="1"/>
</dbReference>
<evidence type="ECO:0000256" key="3">
    <source>
        <dbReference type="ARBA" id="ARBA00023125"/>
    </source>
</evidence>
<evidence type="ECO:0000259" key="5">
    <source>
        <dbReference type="PROSITE" id="PS50931"/>
    </source>
</evidence>
<proteinExistence type="inferred from homology"/>
<dbReference type="PANTHER" id="PTHR30346">
    <property type="entry name" value="TRANSCRIPTIONAL DUAL REGULATOR HCAR-RELATED"/>
    <property type="match status" value="1"/>
</dbReference>
<evidence type="ECO:0000256" key="2">
    <source>
        <dbReference type="ARBA" id="ARBA00023015"/>
    </source>
</evidence>
<dbReference type="PRINTS" id="PR00039">
    <property type="entry name" value="HTHLYSR"/>
</dbReference>
<dbReference type="PANTHER" id="PTHR30346:SF28">
    <property type="entry name" value="HTH-TYPE TRANSCRIPTIONAL REGULATOR CYNR"/>
    <property type="match status" value="1"/>
</dbReference>
<keyword evidence="2" id="KW-0805">Transcription regulation</keyword>
<dbReference type="CDD" id="cd05466">
    <property type="entry name" value="PBP2_LTTR_substrate"/>
    <property type="match status" value="1"/>
</dbReference>
<dbReference type="RefSeq" id="WP_075714711.1">
    <property type="nucleotide sequence ID" value="NZ_MJIE01000001.1"/>
</dbReference>
<dbReference type="InterPro" id="IPR036390">
    <property type="entry name" value="WH_DNA-bd_sf"/>
</dbReference>
<dbReference type="GO" id="GO:0003700">
    <property type="term" value="F:DNA-binding transcription factor activity"/>
    <property type="evidence" value="ECO:0007669"/>
    <property type="project" value="InterPro"/>
</dbReference>
<dbReference type="Proteomes" id="UP000187404">
    <property type="component" value="Unassembled WGS sequence"/>
</dbReference>
<dbReference type="GO" id="GO:0032993">
    <property type="term" value="C:protein-DNA complex"/>
    <property type="evidence" value="ECO:0007669"/>
    <property type="project" value="TreeGrafter"/>
</dbReference>